<reference evidence="2 3" key="1">
    <citation type="journal article" date="2016" name="Mol. Biol. Evol.">
        <title>Comparative Genomics of Early-Diverging Mushroom-Forming Fungi Provides Insights into the Origins of Lignocellulose Decay Capabilities.</title>
        <authorList>
            <person name="Nagy L.G."/>
            <person name="Riley R."/>
            <person name="Tritt A."/>
            <person name="Adam C."/>
            <person name="Daum C."/>
            <person name="Floudas D."/>
            <person name="Sun H."/>
            <person name="Yadav J.S."/>
            <person name="Pangilinan J."/>
            <person name="Larsson K.H."/>
            <person name="Matsuura K."/>
            <person name="Barry K."/>
            <person name="Labutti K."/>
            <person name="Kuo R."/>
            <person name="Ohm R.A."/>
            <person name="Bhattacharya S.S."/>
            <person name="Shirouzu T."/>
            <person name="Yoshinaga Y."/>
            <person name="Martin F.M."/>
            <person name="Grigoriev I.V."/>
            <person name="Hibbett D.S."/>
        </authorList>
    </citation>
    <scope>NUCLEOTIDE SEQUENCE [LARGE SCALE GENOMIC DNA]</scope>
    <source>
        <strain evidence="2 3">L-15889</strain>
    </source>
</reference>
<evidence type="ECO:0000256" key="1">
    <source>
        <dbReference type="SAM" id="MobiDB-lite"/>
    </source>
</evidence>
<feature type="compositionally biased region" description="Polar residues" evidence="1">
    <location>
        <begin position="1"/>
        <end position="15"/>
    </location>
</feature>
<accession>A0A165PQX9</accession>
<sequence length="85" mass="9391">MSSIKVSWKNPNEYKNQPAKKQEVETDVKDSSQSSAAERKGATEAIIRGGIHKSQPGGDQKEHVTVDYKKADGDHVTTKHVYVNP</sequence>
<protein>
    <submittedName>
        <fullName evidence="2">Uncharacterized protein</fullName>
    </submittedName>
</protein>
<feature type="compositionally biased region" description="Basic and acidic residues" evidence="1">
    <location>
        <begin position="20"/>
        <end position="30"/>
    </location>
</feature>
<dbReference type="AlphaFoldDB" id="A0A165PQX9"/>
<gene>
    <name evidence="2" type="ORF">DAEQUDRAFT_766328</name>
</gene>
<name>A0A165PQX9_9APHY</name>
<evidence type="ECO:0000313" key="3">
    <source>
        <dbReference type="Proteomes" id="UP000076727"/>
    </source>
</evidence>
<dbReference type="Proteomes" id="UP000076727">
    <property type="component" value="Unassembled WGS sequence"/>
</dbReference>
<evidence type="ECO:0000313" key="2">
    <source>
        <dbReference type="EMBL" id="KZT68524.1"/>
    </source>
</evidence>
<proteinExistence type="predicted"/>
<organism evidence="2 3">
    <name type="scientific">Daedalea quercina L-15889</name>
    <dbReference type="NCBI Taxonomy" id="1314783"/>
    <lineage>
        <taxon>Eukaryota</taxon>
        <taxon>Fungi</taxon>
        <taxon>Dikarya</taxon>
        <taxon>Basidiomycota</taxon>
        <taxon>Agaricomycotina</taxon>
        <taxon>Agaricomycetes</taxon>
        <taxon>Polyporales</taxon>
        <taxon>Fomitopsis</taxon>
    </lineage>
</organism>
<keyword evidence="3" id="KW-1185">Reference proteome</keyword>
<dbReference type="OrthoDB" id="2790530at2759"/>
<feature type="region of interest" description="Disordered" evidence="1">
    <location>
        <begin position="1"/>
        <end position="61"/>
    </location>
</feature>
<dbReference type="EMBL" id="KV429066">
    <property type="protein sequence ID" value="KZT68524.1"/>
    <property type="molecule type" value="Genomic_DNA"/>
</dbReference>